<evidence type="ECO:0000313" key="3">
    <source>
        <dbReference type="Proteomes" id="UP001255185"/>
    </source>
</evidence>
<protein>
    <recommendedName>
        <fullName evidence="4">HmuY protein</fullName>
    </recommendedName>
</protein>
<dbReference type="CDD" id="cd12105">
    <property type="entry name" value="HmuY"/>
    <property type="match status" value="1"/>
</dbReference>
<feature type="signal peptide" evidence="1">
    <location>
        <begin position="1"/>
        <end position="22"/>
    </location>
</feature>
<reference evidence="2 3" key="1">
    <citation type="submission" date="2023-07" db="EMBL/GenBank/DDBJ databases">
        <title>Sorghum-associated microbial communities from plants grown in Nebraska, USA.</title>
        <authorList>
            <person name="Schachtman D."/>
        </authorList>
    </citation>
    <scope>NUCLEOTIDE SEQUENCE [LARGE SCALE GENOMIC DNA]</scope>
    <source>
        <strain evidence="2 3">3773</strain>
    </source>
</reference>
<keyword evidence="1" id="KW-0732">Signal</keyword>
<dbReference type="EMBL" id="JAVDVI010000009">
    <property type="protein sequence ID" value="MDR6968268.1"/>
    <property type="molecule type" value="Genomic_DNA"/>
</dbReference>
<accession>A0ABU1TQV0</accession>
<keyword evidence="3" id="KW-1185">Reference proteome</keyword>
<evidence type="ECO:0008006" key="4">
    <source>
        <dbReference type="Google" id="ProtNLM"/>
    </source>
</evidence>
<comment type="caution">
    <text evidence="2">The sequence shown here is derived from an EMBL/GenBank/DDBJ whole genome shotgun (WGS) entry which is preliminary data.</text>
</comment>
<dbReference type="Proteomes" id="UP001255185">
    <property type="component" value="Unassembled WGS sequence"/>
</dbReference>
<evidence type="ECO:0000256" key="1">
    <source>
        <dbReference type="SAM" id="SignalP"/>
    </source>
</evidence>
<dbReference type="RefSeq" id="WP_310026786.1">
    <property type="nucleotide sequence ID" value="NZ_JAVDVI010000009.1"/>
</dbReference>
<dbReference type="InterPro" id="IPR025921">
    <property type="entry name" value="HmuY"/>
</dbReference>
<name>A0ABU1TQV0_9FLAO</name>
<sequence>MKFRLYATALFFILFGINACQTDDSIPSQPFVIAFDKLSYDFSKIEDIQEIKLVFSEKAKTSGSVVVRLTPIDATYGTDFSTLPIAQDNKVEIPFQAGQETLSFTFKNLIFPFDNDTKSIEMEVIEIRYDSETSIQGYTKSVISFERSIGAVVFPEVGGPNQGNQVFIDLSTEEITTARRDSWDLGFYGGDAFRVTINGSLYMAVKQLESTNIDAVTQSSVQQFLATVAVGTFDPTNENYIDNPNGHLDQTAIAEISDTPEDNKVYLVNMGYTVGTSTPPVGSVAVAGDPRGWKKIRILKQGEGYLLQFADLNSATHEEVSISKNEAYNFTFFSLATKNIVQVEPEKTKWDLSFTVFTNIIEGAGSYGYSDFVLNNLKAGVKLYRVNTSVKPYADYSFSDVNDASFENDQRVIGADWRDVFTGGAYTDRYYIIKDIDNNYYKIRMLGFLNDSGVRGYPKFEYQLLQ</sequence>
<gene>
    <name evidence="2" type="ORF">J2X31_002285</name>
</gene>
<evidence type="ECO:0000313" key="2">
    <source>
        <dbReference type="EMBL" id="MDR6968268.1"/>
    </source>
</evidence>
<proteinExistence type="predicted"/>
<organism evidence="2 3">
    <name type="scientific">Flavobacterium arsenatis</name>
    <dbReference type="NCBI Taxonomy" id="1484332"/>
    <lineage>
        <taxon>Bacteria</taxon>
        <taxon>Pseudomonadati</taxon>
        <taxon>Bacteroidota</taxon>
        <taxon>Flavobacteriia</taxon>
        <taxon>Flavobacteriales</taxon>
        <taxon>Flavobacteriaceae</taxon>
        <taxon>Flavobacterium</taxon>
    </lineage>
</organism>
<dbReference type="Pfam" id="PF14064">
    <property type="entry name" value="HmuY"/>
    <property type="match status" value="2"/>
</dbReference>
<feature type="chain" id="PRO_5047179187" description="HmuY protein" evidence="1">
    <location>
        <begin position="23"/>
        <end position="466"/>
    </location>
</feature>